<dbReference type="EMBL" id="BAABGX010000001">
    <property type="protein sequence ID" value="GAA4301802.1"/>
    <property type="molecule type" value="Genomic_DNA"/>
</dbReference>
<feature type="domain" description="PAS" evidence="7">
    <location>
        <begin position="7"/>
        <end position="80"/>
    </location>
</feature>
<evidence type="ECO:0000256" key="2">
    <source>
        <dbReference type="ARBA" id="ARBA00012438"/>
    </source>
</evidence>
<comment type="caution">
    <text evidence="9">The sequence shown here is derived from an EMBL/GenBank/DDBJ whole genome shotgun (WGS) entry which is preliminary data.</text>
</comment>
<dbReference type="InterPro" id="IPR005467">
    <property type="entry name" value="His_kinase_dom"/>
</dbReference>
<comment type="catalytic activity">
    <reaction evidence="1">
        <text>ATP + protein L-histidine = ADP + protein N-phospho-L-histidine.</text>
        <dbReference type="EC" id="2.7.13.3"/>
    </reaction>
</comment>
<evidence type="ECO:0000256" key="5">
    <source>
        <dbReference type="ARBA" id="ARBA00022777"/>
    </source>
</evidence>
<evidence type="ECO:0000256" key="3">
    <source>
        <dbReference type="ARBA" id="ARBA00022553"/>
    </source>
</evidence>
<dbReference type="EC" id="2.7.13.3" evidence="2"/>
<evidence type="ECO:0000313" key="9">
    <source>
        <dbReference type="EMBL" id="GAA4301802.1"/>
    </source>
</evidence>
<dbReference type="SUPFAM" id="SSF55874">
    <property type="entry name" value="ATPase domain of HSP90 chaperone/DNA topoisomerase II/histidine kinase"/>
    <property type="match status" value="1"/>
</dbReference>
<dbReference type="RefSeq" id="WP_345163895.1">
    <property type="nucleotide sequence ID" value="NZ_BAABGX010000001.1"/>
</dbReference>
<evidence type="ECO:0000313" key="10">
    <source>
        <dbReference type="Proteomes" id="UP001501844"/>
    </source>
</evidence>
<keyword evidence="10" id="KW-1185">Reference proteome</keyword>
<keyword evidence="5" id="KW-0418">Kinase</keyword>
<dbReference type="Gene3D" id="3.30.565.10">
    <property type="entry name" value="Histidine kinase-like ATPase, C-terminal domain"/>
    <property type="match status" value="1"/>
</dbReference>
<dbReference type="InterPro" id="IPR036890">
    <property type="entry name" value="HATPase_C_sf"/>
</dbReference>
<dbReference type="CDD" id="cd00082">
    <property type="entry name" value="HisKA"/>
    <property type="match status" value="1"/>
</dbReference>
<proteinExistence type="predicted"/>
<dbReference type="Pfam" id="PF00512">
    <property type="entry name" value="HisKA"/>
    <property type="match status" value="1"/>
</dbReference>
<dbReference type="CDD" id="cd00130">
    <property type="entry name" value="PAS"/>
    <property type="match status" value="1"/>
</dbReference>
<dbReference type="Gene3D" id="1.10.287.130">
    <property type="match status" value="1"/>
</dbReference>
<dbReference type="PROSITE" id="PS50113">
    <property type="entry name" value="PAC"/>
    <property type="match status" value="1"/>
</dbReference>
<name>A0ABP8FEE6_9BACT</name>
<dbReference type="InterPro" id="IPR036097">
    <property type="entry name" value="HisK_dim/P_sf"/>
</dbReference>
<dbReference type="Gene3D" id="3.30.450.20">
    <property type="entry name" value="PAS domain"/>
    <property type="match status" value="1"/>
</dbReference>
<gene>
    <name evidence="9" type="ORF">GCM10023183_13200</name>
</gene>
<evidence type="ECO:0000259" key="6">
    <source>
        <dbReference type="PROSITE" id="PS50109"/>
    </source>
</evidence>
<dbReference type="Pfam" id="PF02518">
    <property type="entry name" value="HATPase_c"/>
    <property type="match status" value="1"/>
</dbReference>
<sequence length="382" mass="43864">MSPNLNPEDIYSQFINQVTDYAIFATDNDGIITFWNEGAHRLKGYTEDEIIGQFFGVLFTEEDRERGLPEEELRVAREKGVYEGEGPRRKKDGSLFHAKVSLTAIYGPDGKQLGFTKVTGDITKKKQLEEEITRRNEDLIQQKAELEKTNIDLDNFIYTASHDLKAPIANIEGLIEMLKQDLTNKKLLDDSSTILLQHVSISVERFKKTIMDLTEVSKLQKDFKESQKKETIQVEAVYEEVMADSGFMFYESPCEVTTDFKVKEIVFSRKNFRSILYNLLSNSFKYQSPSRPCKIAVKTYEEGDHVLLCVKDNGLGLSDKNLTHLYTMFKRFHDHVEGTGIGLYIVKRIVENEGGRIEVVTKENDGTEFKIYFKKEEVTLPV</sequence>
<dbReference type="InterPro" id="IPR000014">
    <property type="entry name" value="PAS"/>
</dbReference>
<dbReference type="PRINTS" id="PR00344">
    <property type="entry name" value="BCTRLSENSOR"/>
</dbReference>
<dbReference type="PROSITE" id="PS50109">
    <property type="entry name" value="HIS_KIN"/>
    <property type="match status" value="1"/>
</dbReference>
<protein>
    <recommendedName>
        <fullName evidence="2">histidine kinase</fullName>
        <ecNumber evidence="2">2.7.13.3</ecNumber>
    </recommendedName>
</protein>
<dbReference type="InterPro" id="IPR035965">
    <property type="entry name" value="PAS-like_dom_sf"/>
</dbReference>
<dbReference type="SMART" id="SM00091">
    <property type="entry name" value="PAS"/>
    <property type="match status" value="1"/>
</dbReference>
<evidence type="ECO:0000259" key="8">
    <source>
        <dbReference type="PROSITE" id="PS50113"/>
    </source>
</evidence>
<dbReference type="InterPro" id="IPR052162">
    <property type="entry name" value="Sensor_kinase/Photoreceptor"/>
</dbReference>
<keyword evidence="4" id="KW-0808">Transferase</keyword>
<dbReference type="InterPro" id="IPR003594">
    <property type="entry name" value="HATPase_dom"/>
</dbReference>
<evidence type="ECO:0000259" key="7">
    <source>
        <dbReference type="PROSITE" id="PS50112"/>
    </source>
</evidence>
<dbReference type="InterPro" id="IPR004358">
    <property type="entry name" value="Sig_transdc_His_kin-like_C"/>
</dbReference>
<dbReference type="PANTHER" id="PTHR43304:SF1">
    <property type="entry name" value="PAC DOMAIN-CONTAINING PROTEIN"/>
    <property type="match status" value="1"/>
</dbReference>
<dbReference type="PANTHER" id="PTHR43304">
    <property type="entry name" value="PHYTOCHROME-LIKE PROTEIN CPH1"/>
    <property type="match status" value="1"/>
</dbReference>
<dbReference type="SUPFAM" id="SSF55785">
    <property type="entry name" value="PYP-like sensor domain (PAS domain)"/>
    <property type="match status" value="1"/>
</dbReference>
<dbReference type="Pfam" id="PF00989">
    <property type="entry name" value="PAS"/>
    <property type="match status" value="1"/>
</dbReference>
<feature type="domain" description="PAC" evidence="8">
    <location>
        <begin position="82"/>
        <end position="134"/>
    </location>
</feature>
<dbReference type="InterPro" id="IPR013767">
    <property type="entry name" value="PAS_fold"/>
</dbReference>
<dbReference type="SUPFAM" id="SSF47384">
    <property type="entry name" value="Homodimeric domain of signal transducing histidine kinase"/>
    <property type="match status" value="1"/>
</dbReference>
<evidence type="ECO:0000256" key="1">
    <source>
        <dbReference type="ARBA" id="ARBA00000085"/>
    </source>
</evidence>
<accession>A0ABP8FEE6</accession>
<dbReference type="NCBIfam" id="TIGR00229">
    <property type="entry name" value="sensory_box"/>
    <property type="match status" value="1"/>
</dbReference>
<dbReference type="InterPro" id="IPR000700">
    <property type="entry name" value="PAS-assoc_C"/>
</dbReference>
<dbReference type="InterPro" id="IPR003661">
    <property type="entry name" value="HisK_dim/P_dom"/>
</dbReference>
<dbReference type="Proteomes" id="UP001501844">
    <property type="component" value="Unassembled WGS sequence"/>
</dbReference>
<feature type="domain" description="Histidine kinase" evidence="6">
    <location>
        <begin position="159"/>
        <end position="377"/>
    </location>
</feature>
<reference evidence="10" key="1">
    <citation type="journal article" date="2019" name="Int. J. Syst. Evol. Microbiol.">
        <title>The Global Catalogue of Microorganisms (GCM) 10K type strain sequencing project: providing services to taxonomists for standard genome sequencing and annotation.</title>
        <authorList>
            <consortium name="The Broad Institute Genomics Platform"/>
            <consortium name="The Broad Institute Genome Sequencing Center for Infectious Disease"/>
            <person name="Wu L."/>
            <person name="Ma J."/>
        </authorList>
    </citation>
    <scope>NUCLEOTIDE SEQUENCE [LARGE SCALE GENOMIC DNA]</scope>
    <source>
        <strain evidence="10">JCM 17917</strain>
    </source>
</reference>
<organism evidence="9 10">
    <name type="scientific">Nibribacter koreensis</name>
    <dbReference type="NCBI Taxonomy" id="1084519"/>
    <lineage>
        <taxon>Bacteria</taxon>
        <taxon>Pseudomonadati</taxon>
        <taxon>Bacteroidota</taxon>
        <taxon>Cytophagia</taxon>
        <taxon>Cytophagales</taxon>
        <taxon>Hymenobacteraceae</taxon>
        <taxon>Nibribacter</taxon>
    </lineage>
</organism>
<keyword evidence="3" id="KW-0597">Phosphoprotein</keyword>
<dbReference type="SMART" id="SM00387">
    <property type="entry name" value="HATPase_c"/>
    <property type="match status" value="1"/>
</dbReference>
<evidence type="ECO:0000256" key="4">
    <source>
        <dbReference type="ARBA" id="ARBA00022679"/>
    </source>
</evidence>
<dbReference type="PROSITE" id="PS50112">
    <property type="entry name" value="PAS"/>
    <property type="match status" value="1"/>
</dbReference>